<feature type="chain" id="PRO_5047087912" description="DUF4350 domain-containing protein" evidence="1">
    <location>
        <begin position="25"/>
        <end position="264"/>
    </location>
</feature>
<accession>A0ABP8FGD9</accession>
<gene>
    <name evidence="2" type="ORF">GCM10023143_05360</name>
</gene>
<evidence type="ECO:0000313" key="2">
    <source>
        <dbReference type="EMBL" id="GAA4302706.1"/>
    </source>
</evidence>
<proteinExistence type="predicted"/>
<dbReference type="EMBL" id="BAABFN010000001">
    <property type="protein sequence ID" value="GAA4302706.1"/>
    <property type="molecule type" value="Genomic_DNA"/>
</dbReference>
<name>A0ABP8FGD9_9BACT</name>
<dbReference type="RefSeq" id="WP_344974930.1">
    <property type="nucleotide sequence ID" value="NZ_BAABFN010000001.1"/>
</dbReference>
<dbReference type="CDD" id="cd03143">
    <property type="entry name" value="A4_beta-galactosidase_middle_domain"/>
    <property type="match status" value="1"/>
</dbReference>
<evidence type="ECO:0008006" key="4">
    <source>
        <dbReference type="Google" id="ProtNLM"/>
    </source>
</evidence>
<dbReference type="Proteomes" id="UP001501207">
    <property type="component" value="Unassembled WGS sequence"/>
</dbReference>
<dbReference type="Gene3D" id="3.40.50.880">
    <property type="match status" value="1"/>
</dbReference>
<feature type="signal peptide" evidence="1">
    <location>
        <begin position="1"/>
        <end position="24"/>
    </location>
</feature>
<organism evidence="2 3">
    <name type="scientific">Compostibacter hankyongensis</name>
    <dbReference type="NCBI Taxonomy" id="1007089"/>
    <lineage>
        <taxon>Bacteria</taxon>
        <taxon>Pseudomonadati</taxon>
        <taxon>Bacteroidota</taxon>
        <taxon>Chitinophagia</taxon>
        <taxon>Chitinophagales</taxon>
        <taxon>Chitinophagaceae</taxon>
        <taxon>Compostibacter</taxon>
    </lineage>
</organism>
<dbReference type="SUPFAM" id="SSF52317">
    <property type="entry name" value="Class I glutamine amidotransferase-like"/>
    <property type="match status" value="1"/>
</dbReference>
<evidence type="ECO:0000256" key="1">
    <source>
        <dbReference type="SAM" id="SignalP"/>
    </source>
</evidence>
<keyword evidence="1" id="KW-0732">Signal</keyword>
<dbReference type="InterPro" id="IPR029062">
    <property type="entry name" value="Class_I_gatase-like"/>
</dbReference>
<evidence type="ECO:0000313" key="3">
    <source>
        <dbReference type="Proteomes" id="UP001501207"/>
    </source>
</evidence>
<protein>
    <recommendedName>
        <fullName evidence="4">DUF4350 domain-containing protein</fullName>
    </recommendedName>
</protein>
<reference evidence="3" key="1">
    <citation type="journal article" date="2019" name="Int. J. Syst. Evol. Microbiol.">
        <title>The Global Catalogue of Microorganisms (GCM) 10K type strain sequencing project: providing services to taxonomists for standard genome sequencing and annotation.</title>
        <authorList>
            <consortium name="The Broad Institute Genomics Platform"/>
            <consortium name="The Broad Institute Genome Sequencing Center for Infectious Disease"/>
            <person name="Wu L."/>
            <person name="Ma J."/>
        </authorList>
    </citation>
    <scope>NUCLEOTIDE SEQUENCE [LARGE SCALE GENOMIC DNA]</scope>
    <source>
        <strain evidence="3">JCM 17664</strain>
    </source>
</reference>
<keyword evidence="3" id="KW-1185">Reference proteome</keyword>
<comment type="caution">
    <text evidence="2">The sequence shown here is derived from an EMBL/GenBank/DDBJ whole genome shotgun (WGS) entry which is preliminary data.</text>
</comment>
<sequence>MKLPNIPGCFAALCMLTASMTAVAQRPAVVALDNYHNHEINKKTGQPFHYTWEDTLASGYSRWGGIFRQKQATLASLTASPDQHNLRPFDILIIVDPDTRAETADPHYITPAEADAIEKWVRRGGVLVLLSNDSINCEFTHFNILATRFGMHFNPVSLLHVTGSHWEMGALTEFPDHPVFQGVHKIYMKETSSLSLSGAARPVLTYQGHTLAAENHAGKGLVFAICDPWIYNEYIDHDHLTADFENRKAAENLSGYLLSQVHRK</sequence>